<dbReference type="PANTHER" id="PTHR43675:SF8">
    <property type="entry name" value="ARSENITE METHYLTRANSFERASE"/>
    <property type="match status" value="1"/>
</dbReference>
<dbReference type="SUPFAM" id="SSF53335">
    <property type="entry name" value="S-adenosyl-L-methionine-dependent methyltransferases"/>
    <property type="match status" value="1"/>
</dbReference>
<dbReference type="RefSeq" id="WP_011413041.1">
    <property type="nucleotide sequence ID" value="NC_007722.1"/>
</dbReference>
<comment type="catalytic activity">
    <reaction evidence="7">
        <text>arsenic triglutathione + 2 [thioredoxin]-dithiol + 2 S-adenosyl-L-methionine + H2O = dimethylarsinous acid + 2 [thioredoxin]-disulfide + 3 glutathione + 2 S-adenosyl-L-homocysteine + 2 H(+)</text>
        <dbReference type="Rhea" id="RHEA:69464"/>
        <dbReference type="Rhea" id="RHEA-COMP:10698"/>
        <dbReference type="Rhea" id="RHEA-COMP:10700"/>
        <dbReference type="ChEBI" id="CHEBI:15377"/>
        <dbReference type="ChEBI" id="CHEBI:15378"/>
        <dbReference type="ChEBI" id="CHEBI:23808"/>
        <dbReference type="ChEBI" id="CHEBI:29950"/>
        <dbReference type="ChEBI" id="CHEBI:50058"/>
        <dbReference type="ChEBI" id="CHEBI:57856"/>
        <dbReference type="ChEBI" id="CHEBI:57925"/>
        <dbReference type="ChEBI" id="CHEBI:59789"/>
        <dbReference type="ChEBI" id="CHEBI:183640"/>
        <dbReference type="EC" id="2.1.1.137"/>
    </reaction>
</comment>
<dbReference type="KEGG" id="eli:ELI_00355"/>
<dbReference type="CDD" id="cd02440">
    <property type="entry name" value="AdoMet_MTases"/>
    <property type="match status" value="1"/>
</dbReference>
<keyword evidence="11" id="KW-1185">Reference proteome</keyword>
<reference evidence="11" key="1">
    <citation type="journal article" date="2009" name="J. Bacteriol.">
        <title>Complete genome sequence of Erythrobacter litoralis HTCC2594.</title>
        <authorList>
            <person name="Oh H.M."/>
            <person name="Giovannoni S.J."/>
            <person name="Ferriera S."/>
            <person name="Johnson J."/>
            <person name="Cho J.C."/>
        </authorList>
    </citation>
    <scope>NUCLEOTIDE SEQUENCE [LARGE SCALE GENOMIC DNA]</scope>
    <source>
        <strain evidence="11">HTCC2594</strain>
    </source>
</reference>
<keyword evidence="2" id="KW-0949">S-adenosyl-L-methionine</keyword>
<dbReference type="InterPro" id="IPR026669">
    <property type="entry name" value="Arsenite_MeTrfase-like"/>
</dbReference>
<organism evidence="10 11">
    <name type="scientific">Erythrobacter litoralis (strain HTCC2594)</name>
    <dbReference type="NCBI Taxonomy" id="314225"/>
    <lineage>
        <taxon>Bacteria</taxon>
        <taxon>Pseudomonadati</taxon>
        <taxon>Pseudomonadota</taxon>
        <taxon>Alphaproteobacteria</taxon>
        <taxon>Sphingomonadales</taxon>
        <taxon>Erythrobacteraceae</taxon>
        <taxon>Erythrobacter/Porphyrobacter group</taxon>
        <taxon>Erythrobacter</taxon>
    </lineage>
</organism>
<evidence type="ECO:0000256" key="6">
    <source>
        <dbReference type="ARBA" id="ARBA00047941"/>
    </source>
</evidence>
<dbReference type="EMBL" id="CP000157">
    <property type="protein sequence ID" value="ABC62163.1"/>
    <property type="molecule type" value="Genomic_DNA"/>
</dbReference>
<dbReference type="Gene3D" id="3.40.5.100">
    <property type="match status" value="1"/>
</dbReference>
<evidence type="ECO:0000259" key="9">
    <source>
        <dbReference type="Pfam" id="PF13847"/>
    </source>
</evidence>
<evidence type="ECO:0000256" key="3">
    <source>
        <dbReference type="ARBA" id="ARBA00034487"/>
    </source>
</evidence>
<name>Q2NDS8_ERYLH</name>
<evidence type="ECO:0000256" key="1">
    <source>
        <dbReference type="ARBA" id="ARBA00022679"/>
    </source>
</evidence>
<protein>
    <recommendedName>
        <fullName evidence="5">Arsenite methyltransferase</fullName>
        <ecNumber evidence="4">2.1.1.137</ecNumber>
    </recommendedName>
</protein>
<sequence length="351" mass="38137">MNIENSRDYYGKVLQGSEDLKTDACCTAEAPPPAILSAMMNVHEDVRARYYGCGLVAPQAIEGCHILDLGSGSGQDAYILAQLVGEHGSVTGVDTTPEQLAVASEHLEWHRERFGYAKSNVSFVEGDIEKLDQLSLPGGHFDVIVSNCVINLVADKQAVFAAAHKLLKEGGELYFSDVYADRRVPHHLQNDPVLHGECLSGALYWGDFLAQAKAAGFADPRLVTSRPLGIGDAGVAAKLDGISFYSATYRLFKLGELEMQCEDYGQAVRYKGTVAHQPRVFELDGHHHIETGRLFPICGNSWKMLANTRFAEHFEFFGDFSQHYGVFPDCGVSVPFGADEGSVPATAAACC</sequence>
<dbReference type="PANTHER" id="PTHR43675">
    <property type="entry name" value="ARSENITE METHYLTRANSFERASE"/>
    <property type="match status" value="1"/>
</dbReference>
<evidence type="ECO:0000256" key="4">
    <source>
        <dbReference type="ARBA" id="ARBA00034521"/>
    </source>
</evidence>
<dbReference type="Gene3D" id="3.40.50.150">
    <property type="entry name" value="Vaccinia Virus protein VP39"/>
    <property type="match status" value="1"/>
</dbReference>
<evidence type="ECO:0000256" key="2">
    <source>
        <dbReference type="ARBA" id="ARBA00022691"/>
    </source>
</evidence>
<dbReference type="eggNOG" id="COG2226">
    <property type="taxonomic scope" value="Bacteria"/>
</dbReference>
<dbReference type="Proteomes" id="UP000008808">
    <property type="component" value="Chromosome"/>
</dbReference>
<dbReference type="EC" id="2.1.1.137" evidence="4"/>
<proteinExistence type="inferred from homology"/>
<comment type="catalytic activity">
    <reaction evidence="6">
        <text>arsenic triglutathione + [thioredoxin]-dithiol + S-adenosyl-L-methionine + 2 H2O = methylarsonous acid + [thioredoxin]-disulfide + 3 glutathione + S-adenosyl-L-homocysteine + H(+)</text>
        <dbReference type="Rhea" id="RHEA:69460"/>
        <dbReference type="Rhea" id="RHEA-COMP:10698"/>
        <dbReference type="Rhea" id="RHEA-COMP:10700"/>
        <dbReference type="ChEBI" id="CHEBI:15377"/>
        <dbReference type="ChEBI" id="CHEBI:15378"/>
        <dbReference type="ChEBI" id="CHEBI:17826"/>
        <dbReference type="ChEBI" id="CHEBI:29950"/>
        <dbReference type="ChEBI" id="CHEBI:50058"/>
        <dbReference type="ChEBI" id="CHEBI:57856"/>
        <dbReference type="ChEBI" id="CHEBI:57925"/>
        <dbReference type="ChEBI" id="CHEBI:59789"/>
        <dbReference type="ChEBI" id="CHEBI:183640"/>
        <dbReference type="EC" id="2.1.1.137"/>
    </reaction>
</comment>
<dbReference type="Pfam" id="PF13847">
    <property type="entry name" value="Methyltransf_31"/>
    <property type="match status" value="1"/>
</dbReference>
<evidence type="ECO:0000256" key="5">
    <source>
        <dbReference type="ARBA" id="ARBA00034545"/>
    </source>
</evidence>
<evidence type="ECO:0000256" key="7">
    <source>
        <dbReference type="ARBA" id="ARBA00047943"/>
    </source>
</evidence>
<dbReference type="GO" id="GO:0030791">
    <property type="term" value="F:arsenite methyltransferase activity"/>
    <property type="evidence" value="ECO:0007669"/>
    <property type="project" value="UniProtKB-EC"/>
</dbReference>
<evidence type="ECO:0000313" key="10">
    <source>
        <dbReference type="EMBL" id="ABC62163.1"/>
    </source>
</evidence>
<comment type="similarity">
    <text evidence="3">Belongs to the methyltransferase superfamily. Arsenite methyltransferase family.</text>
</comment>
<dbReference type="InterPro" id="IPR025714">
    <property type="entry name" value="Methyltranfer_dom"/>
</dbReference>
<dbReference type="AlphaFoldDB" id="Q2NDS8"/>
<accession>Q2NDS8</accession>
<feature type="domain" description="Methyltransferase" evidence="9">
    <location>
        <begin position="62"/>
        <end position="209"/>
    </location>
</feature>
<comment type="catalytic activity">
    <reaction evidence="8">
        <text>arsenic triglutathione + 3 [thioredoxin]-dithiol + 3 S-adenosyl-L-methionine = trimethylarsine + 3 [thioredoxin]-disulfide + 3 glutathione + 3 S-adenosyl-L-homocysteine + 3 H(+)</text>
        <dbReference type="Rhea" id="RHEA:69432"/>
        <dbReference type="Rhea" id="RHEA-COMP:10698"/>
        <dbReference type="Rhea" id="RHEA-COMP:10700"/>
        <dbReference type="ChEBI" id="CHEBI:15378"/>
        <dbReference type="ChEBI" id="CHEBI:27130"/>
        <dbReference type="ChEBI" id="CHEBI:29950"/>
        <dbReference type="ChEBI" id="CHEBI:50058"/>
        <dbReference type="ChEBI" id="CHEBI:57856"/>
        <dbReference type="ChEBI" id="CHEBI:57925"/>
        <dbReference type="ChEBI" id="CHEBI:59789"/>
        <dbReference type="ChEBI" id="CHEBI:183640"/>
        <dbReference type="EC" id="2.1.1.137"/>
    </reaction>
</comment>
<evidence type="ECO:0000313" key="11">
    <source>
        <dbReference type="Proteomes" id="UP000008808"/>
    </source>
</evidence>
<evidence type="ECO:0000256" key="8">
    <source>
        <dbReference type="ARBA" id="ARBA00048428"/>
    </source>
</evidence>
<dbReference type="HOGENOM" id="CLU_052868_0_0_5"/>
<dbReference type="InterPro" id="IPR029063">
    <property type="entry name" value="SAM-dependent_MTases_sf"/>
</dbReference>
<dbReference type="STRING" id="314225.ELI_00355"/>
<keyword evidence="1" id="KW-0808">Transferase</keyword>
<gene>
    <name evidence="10" type="ordered locus">ELI_00355</name>
</gene>
<dbReference type="OrthoDB" id="9765084at2"/>